<feature type="transmembrane region" description="Helical" evidence="6">
    <location>
        <begin position="143"/>
        <end position="161"/>
    </location>
</feature>
<dbReference type="OrthoDB" id="5546837at2759"/>
<evidence type="ECO:0000256" key="3">
    <source>
        <dbReference type="ARBA" id="ARBA00022989"/>
    </source>
</evidence>
<keyword evidence="8" id="KW-1185">Reference proteome</keyword>
<dbReference type="GO" id="GO:0016020">
    <property type="term" value="C:membrane"/>
    <property type="evidence" value="ECO:0007669"/>
    <property type="project" value="UniProtKB-SubCell"/>
</dbReference>
<evidence type="ECO:0000256" key="2">
    <source>
        <dbReference type="ARBA" id="ARBA00022692"/>
    </source>
</evidence>
<dbReference type="AlphaFoldDB" id="A0A4S4LYU9"/>
<gene>
    <name evidence="7" type="ORF">EW146_g3731</name>
</gene>
<evidence type="ECO:0000313" key="7">
    <source>
        <dbReference type="EMBL" id="THH16991.1"/>
    </source>
</evidence>
<organism evidence="7 8">
    <name type="scientific">Bondarzewia mesenterica</name>
    <dbReference type="NCBI Taxonomy" id="1095465"/>
    <lineage>
        <taxon>Eukaryota</taxon>
        <taxon>Fungi</taxon>
        <taxon>Dikarya</taxon>
        <taxon>Basidiomycota</taxon>
        <taxon>Agaricomycotina</taxon>
        <taxon>Agaricomycetes</taxon>
        <taxon>Russulales</taxon>
        <taxon>Bondarzewiaceae</taxon>
        <taxon>Bondarzewia</taxon>
    </lineage>
</organism>
<dbReference type="Proteomes" id="UP000310158">
    <property type="component" value="Unassembled WGS sequence"/>
</dbReference>
<reference evidence="7 8" key="1">
    <citation type="submission" date="2019-02" db="EMBL/GenBank/DDBJ databases">
        <title>Genome sequencing of the rare red list fungi Bondarzewia mesenterica.</title>
        <authorList>
            <person name="Buettner E."/>
            <person name="Kellner H."/>
        </authorList>
    </citation>
    <scope>NUCLEOTIDE SEQUENCE [LARGE SCALE GENOMIC DNA]</scope>
    <source>
        <strain evidence="7 8">DSM 108281</strain>
    </source>
</reference>
<evidence type="ECO:0000256" key="4">
    <source>
        <dbReference type="ARBA" id="ARBA00023136"/>
    </source>
</evidence>
<evidence type="ECO:0000256" key="1">
    <source>
        <dbReference type="ARBA" id="ARBA00004141"/>
    </source>
</evidence>
<name>A0A4S4LYU9_9AGAM</name>
<evidence type="ECO:0000256" key="6">
    <source>
        <dbReference type="SAM" id="Phobius"/>
    </source>
</evidence>
<sequence length="188" mass="20882">MSSNYATSFAPYAPPPDEPDYNQPSSSRVARPWFPVHTSSQQVTSYQSGGIPTWNTSASGGMGAVDQAEEQQNQWETRYKTRVDVLAACAYVIGPVSALTLLIAETHNDYVRFHAYQSALLTTPLLLIRIMASLFGFPSFMCTFFTLLLVFPALFMAYHAYRGAAQNGMARFHLPGIGQLAEQWLQEE</sequence>
<keyword evidence="4 6" id="KW-0472">Membrane</keyword>
<feature type="region of interest" description="Disordered" evidence="5">
    <location>
        <begin position="1"/>
        <end position="29"/>
    </location>
</feature>
<dbReference type="EMBL" id="SGPL01000131">
    <property type="protein sequence ID" value="THH16991.1"/>
    <property type="molecule type" value="Genomic_DNA"/>
</dbReference>
<accession>A0A4S4LYU9</accession>
<protein>
    <submittedName>
        <fullName evidence="7">Uncharacterized protein</fullName>
    </submittedName>
</protein>
<dbReference type="PANTHER" id="PTHR36460">
    <property type="entry name" value="UPF0132 DOMAIN PROTEIN (AFU_ORTHOLOGUE AFUA_3G10255)"/>
    <property type="match status" value="1"/>
</dbReference>
<dbReference type="PANTHER" id="PTHR36460:SF1">
    <property type="entry name" value="UPF0132 DOMAIN PROTEIN (AFU_ORTHOLOGUE AFUA_3G10255)"/>
    <property type="match status" value="1"/>
</dbReference>
<evidence type="ECO:0000313" key="8">
    <source>
        <dbReference type="Proteomes" id="UP000310158"/>
    </source>
</evidence>
<comment type="caution">
    <text evidence="7">The sequence shown here is derived from an EMBL/GenBank/DDBJ whole genome shotgun (WGS) entry which is preliminary data.</text>
</comment>
<keyword evidence="2 6" id="KW-0812">Transmembrane</keyword>
<feature type="transmembrane region" description="Helical" evidence="6">
    <location>
        <begin position="85"/>
        <end position="104"/>
    </location>
</feature>
<proteinExistence type="predicted"/>
<comment type="subcellular location">
    <subcellularLocation>
        <location evidence="1">Membrane</location>
        <topology evidence="1">Multi-pass membrane protein</topology>
    </subcellularLocation>
</comment>
<keyword evidence="3 6" id="KW-1133">Transmembrane helix</keyword>
<evidence type="ECO:0000256" key="5">
    <source>
        <dbReference type="SAM" id="MobiDB-lite"/>
    </source>
</evidence>